<dbReference type="InterPro" id="IPR036873">
    <property type="entry name" value="Rhodanese-like_dom_sf"/>
</dbReference>
<proteinExistence type="predicted"/>
<dbReference type="EMBL" id="CP019640">
    <property type="protein sequence ID" value="AQQ54662.1"/>
    <property type="molecule type" value="Genomic_DNA"/>
</dbReference>
<dbReference type="OrthoDB" id="9800872at2"/>
<evidence type="ECO:0000259" key="1">
    <source>
        <dbReference type="SMART" id="SM00450"/>
    </source>
</evidence>
<dbReference type="Pfam" id="PF00581">
    <property type="entry name" value="Rhodanese"/>
    <property type="match status" value="1"/>
</dbReference>
<dbReference type="InterPro" id="IPR050229">
    <property type="entry name" value="GlpE_sulfurtransferase"/>
</dbReference>
<evidence type="ECO:0000313" key="3">
    <source>
        <dbReference type="Proteomes" id="UP000188184"/>
    </source>
</evidence>
<dbReference type="AlphaFoldDB" id="A0A1Q2L470"/>
<dbReference type="Proteomes" id="UP000188184">
    <property type="component" value="Chromosome"/>
</dbReference>
<dbReference type="SUPFAM" id="SSF52821">
    <property type="entry name" value="Rhodanese/Cell cycle control phosphatase"/>
    <property type="match status" value="1"/>
</dbReference>
<reference evidence="2 3" key="1">
    <citation type="submission" date="2017-02" db="EMBL/GenBank/DDBJ databases">
        <title>The complete genomic sequence of a novel cold adapted crude oil-degrading bacterium Planococcus qaidamina Y42.</title>
        <authorList>
            <person name="Yang R."/>
        </authorList>
    </citation>
    <scope>NUCLEOTIDE SEQUENCE [LARGE SCALE GENOMIC DNA]</scope>
    <source>
        <strain evidence="2 3">Y42</strain>
    </source>
</reference>
<dbReference type="PANTHER" id="PTHR43031">
    <property type="entry name" value="FAD-DEPENDENT OXIDOREDUCTASE"/>
    <property type="match status" value="1"/>
</dbReference>
<sequence length="120" mass="13364">MEIISWLAIGALAVWLVYKVIGPAKGISSVTPDEVKPMLKTKDKQFIDVRTWGEYRMNGLKAFKNIPLNELPKRLDELDSGKETVVICQSGARSNRACVILKKNGFSQVTNIRGGMGAWR</sequence>
<dbReference type="InterPro" id="IPR001763">
    <property type="entry name" value="Rhodanese-like_dom"/>
</dbReference>
<dbReference type="Gene3D" id="3.40.250.10">
    <property type="entry name" value="Rhodanese-like domain"/>
    <property type="match status" value="1"/>
</dbReference>
<evidence type="ECO:0000313" key="2">
    <source>
        <dbReference type="EMBL" id="AQQ54662.1"/>
    </source>
</evidence>
<organism evidence="2 3">
    <name type="scientific">Planococcus lenghuensis</name>
    <dbReference type="NCBI Taxonomy" id="2213202"/>
    <lineage>
        <taxon>Bacteria</taxon>
        <taxon>Bacillati</taxon>
        <taxon>Bacillota</taxon>
        <taxon>Bacilli</taxon>
        <taxon>Bacillales</taxon>
        <taxon>Caryophanaceae</taxon>
        <taxon>Planococcus</taxon>
    </lineage>
</organism>
<dbReference type="CDD" id="cd00158">
    <property type="entry name" value="RHOD"/>
    <property type="match status" value="1"/>
</dbReference>
<keyword evidence="3" id="KW-1185">Reference proteome</keyword>
<name>A0A1Q2L470_9BACL</name>
<accession>A0A1Q2L470</accession>
<protein>
    <submittedName>
        <fullName evidence="2">Rhodanese</fullName>
    </submittedName>
</protein>
<feature type="domain" description="Rhodanese" evidence="1">
    <location>
        <begin position="30"/>
        <end position="120"/>
    </location>
</feature>
<dbReference type="RefSeq" id="WP_077590559.1">
    <property type="nucleotide sequence ID" value="NZ_CP019640.1"/>
</dbReference>
<dbReference type="PANTHER" id="PTHR43031:SF17">
    <property type="entry name" value="SULFURTRANSFERASE YTWF-RELATED"/>
    <property type="match status" value="1"/>
</dbReference>
<dbReference type="KEGG" id="pmar:B0X71_17165"/>
<gene>
    <name evidence="2" type="ORF">B0X71_17165</name>
</gene>
<dbReference type="SMART" id="SM00450">
    <property type="entry name" value="RHOD"/>
    <property type="match status" value="1"/>
</dbReference>